<dbReference type="SUPFAM" id="SSF56349">
    <property type="entry name" value="DNA breaking-rejoining enzymes"/>
    <property type="match status" value="1"/>
</dbReference>
<keyword evidence="3 5" id="KW-0238">DNA-binding</keyword>
<feature type="domain" description="Importin N-terminal" evidence="6">
    <location>
        <begin position="78"/>
        <end position="155"/>
    </location>
</feature>
<dbReference type="InterPro" id="IPR044068">
    <property type="entry name" value="CB"/>
</dbReference>
<gene>
    <name evidence="9" type="ORF">LGH74_22405</name>
</gene>
<dbReference type="CDD" id="cd00397">
    <property type="entry name" value="DNA_BRE_C"/>
    <property type="match status" value="1"/>
</dbReference>
<evidence type="ECO:0000256" key="1">
    <source>
        <dbReference type="ARBA" id="ARBA00008857"/>
    </source>
</evidence>
<dbReference type="Proteomes" id="UP001165296">
    <property type="component" value="Unassembled WGS sequence"/>
</dbReference>
<organism evidence="9 10">
    <name type="scientific">Hymenobacter lucidus</name>
    <dbReference type="NCBI Taxonomy" id="2880930"/>
    <lineage>
        <taxon>Bacteria</taxon>
        <taxon>Pseudomonadati</taxon>
        <taxon>Bacteroidota</taxon>
        <taxon>Cytophagia</taxon>
        <taxon>Cytophagales</taxon>
        <taxon>Hymenobacteraceae</taxon>
        <taxon>Hymenobacter</taxon>
    </lineage>
</organism>
<comment type="caution">
    <text evidence="9">The sequence shown here is derived from an EMBL/GenBank/DDBJ whole genome shotgun (WGS) entry which is preliminary data.</text>
</comment>
<keyword evidence="10" id="KW-1185">Reference proteome</keyword>
<evidence type="ECO:0000256" key="3">
    <source>
        <dbReference type="ARBA" id="ARBA00023125"/>
    </source>
</evidence>
<dbReference type="PANTHER" id="PTHR30349:SF41">
    <property type="entry name" value="INTEGRASE_RECOMBINASE PROTEIN MJ0367-RELATED"/>
    <property type="match status" value="1"/>
</dbReference>
<evidence type="ECO:0000256" key="4">
    <source>
        <dbReference type="ARBA" id="ARBA00023172"/>
    </source>
</evidence>
<dbReference type="InterPro" id="IPR050090">
    <property type="entry name" value="Tyrosine_recombinase_XerCD"/>
</dbReference>
<evidence type="ECO:0000313" key="10">
    <source>
        <dbReference type="Proteomes" id="UP001165296"/>
    </source>
</evidence>
<dbReference type="Gene3D" id="1.10.443.10">
    <property type="entry name" value="Intergrase catalytic core"/>
    <property type="match status" value="1"/>
</dbReference>
<comment type="similarity">
    <text evidence="1">Belongs to the 'phage' integrase family.</text>
</comment>
<evidence type="ECO:0000256" key="5">
    <source>
        <dbReference type="PROSITE-ProRule" id="PRU01248"/>
    </source>
</evidence>
<sequence length="326" mass="37196">MSHLNIIQMEFAKIISLLGDYPSASNWLMTKSACGCADNTVMSYTYVLLDYFKYCVQHQIDHHLATSEEILNYFVSLKERSLLDASRKHRLAVLRLYYSFLKEENICATTPIKASLSFRGKLTRAWVPDAEQWDKVIDVLYEEPLRNRLMLSLAYDCALRRGELCALLISDVGIGSAGDIVSIRHETTKTRRARRVRFSEGTKRLLIQYLAARSTRPVRPDTALFVSESKRNRGQHISIWTWTSVMKDIASRTKLPRLTTHTIRHLSITNKAEDGWALHEISHFAGHANLSSTLRYIHPRRDDVRDSIGKALIRIAAADHSSHEGA</sequence>
<proteinExistence type="inferred from homology"/>
<dbReference type="InterPro" id="IPR013762">
    <property type="entry name" value="Integrase-like_cat_sf"/>
</dbReference>
<feature type="domain" description="Tyr recombinase" evidence="7">
    <location>
        <begin position="121"/>
        <end position="309"/>
    </location>
</feature>
<keyword evidence="2" id="KW-0229">DNA integration</keyword>
<accession>A0ABS8AY95</accession>
<dbReference type="PANTHER" id="PTHR30349">
    <property type="entry name" value="PHAGE INTEGRASE-RELATED"/>
    <property type="match status" value="1"/>
</dbReference>
<dbReference type="Pfam" id="PF02899">
    <property type="entry name" value="Phage_int_SAM_1"/>
    <property type="match status" value="1"/>
</dbReference>
<evidence type="ECO:0000259" key="6">
    <source>
        <dbReference type="PROSITE" id="PS50166"/>
    </source>
</evidence>
<dbReference type="InterPro" id="IPR002104">
    <property type="entry name" value="Integrase_catalytic"/>
</dbReference>
<dbReference type="InterPro" id="IPR010998">
    <property type="entry name" value="Integrase_recombinase_N"/>
</dbReference>
<dbReference type="RefSeq" id="WP_226179965.1">
    <property type="nucleotide sequence ID" value="NZ_JAJADR010000010.1"/>
</dbReference>
<evidence type="ECO:0000256" key="2">
    <source>
        <dbReference type="ARBA" id="ARBA00022908"/>
    </source>
</evidence>
<dbReference type="Pfam" id="PF00589">
    <property type="entry name" value="Phage_integrase"/>
    <property type="match status" value="1"/>
</dbReference>
<dbReference type="PROSITE" id="PS50166">
    <property type="entry name" value="IMPORTIN_B_NT"/>
    <property type="match status" value="1"/>
</dbReference>
<evidence type="ECO:0000313" key="9">
    <source>
        <dbReference type="EMBL" id="MCB2410757.1"/>
    </source>
</evidence>
<dbReference type="InterPro" id="IPR004107">
    <property type="entry name" value="Integrase_SAM-like_N"/>
</dbReference>
<keyword evidence="4" id="KW-0233">DNA recombination</keyword>
<reference evidence="9" key="1">
    <citation type="submission" date="2021-10" db="EMBL/GenBank/DDBJ databases">
        <authorList>
            <person name="Dean J.D."/>
            <person name="Kim M.K."/>
            <person name="Newey C.N."/>
            <person name="Stoker T.S."/>
            <person name="Thompson D.W."/>
            <person name="Grose J.H."/>
        </authorList>
    </citation>
    <scope>NUCLEOTIDE SEQUENCE</scope>
    <source>
        <strain evidence="9">BT178</strain>
    </source>
</reference>
<dbReference type="InterPro" id="IPR001494">
    <property type="entry name" value="Importin-beta_N"/>
</dbReference>
<dbReference type="InterPro" id="IPR011010">
    <property type="entry name" value="DNA_brk_join_enz"/>
</dbReference>
<evidence type="ECO:0000259" key="7">
    <source>
        <dbReference type="PROSITE" id="PS51898"/>
    </source>
</evidence>
<dbReference type="PROSITE" id="PS51898">
    <property type="entry name" value="TYR_RECOMBINASE"/>
    <property type="match status" value="1"/>
</dbReference>
<feature type="domain" description="Core-binding (CB)" evidence="8">
    <location>
        <begin position="18"/>
        <end position="102"/>
    </location>
</feature>
<protein>
    <submittedName>
        <fullName evidence="9">Site-specific integrase</fullName>
    </submittedName>
</protein>
<evidence type="ECO:0000259" key="8">
    <source>
        <dbReference type="PROSITE" id="PS51900"/>
    </source>
</evidence>
<dbReference type="Gene3D" id="1.10.150.130">
    <property type="match status" value="1"/>
</dbReference>
<dbReference type="PROSITE" id="PS51900">
    <property type="entry name" value="CB"/>
    <property type="match status" value="1"/>
</dbReference>
<name>A0ABS8AY95_9BACT</name>
<dbReference type="EMBL" id="JAJADR010000010">
    <property type="protein sequence ID" value="MCB2410757.1"/>
    <property type="molecule type" value="Genomic_DNA"/>
</dbReference>